<gene>
    <name evidence="1" type="ORF">BV25DRAFT_1919287</name>
</gene>
<reference evidence="1" key="1">
    <citation type="submission" date="2021-03" db="EMBL/GenBank/DDBJ databases">
        <authorList>
            <consortium name="DOE Joint Genome Institute"/>
            <person name="Ahrendt S."/>
            <person name="Looney B.P."/>
            <person name="Miyauchi S."/>
            <person name="Morin E."/>
            <person name="Drula E."/>
            <person name="Courty P.E."/>
            <person name="Chicoki N."/>
            <person name="Fauchery L."/>
            <person name="Kohler A."/>
            <person name="Kuo A."/>
            <person name="Labutti K."/>
            <person name="Pangilinan J."/>
            <person name="Lipzen A."/>
            <person name="Riley R."/>
            <person name="Andreopoulos W."/>
            <person name="He G."/>
            <person name="Johnson J."/>
            <person name="Barry K.W."/>
            <person name="Grigoriev I.V."/>
            <person name="Nagy L."/>
            <person name="Hibbett D."/>
            <person name="Henrissat B."/>
            <person name="Matheny P.B."/>
            <person name="Labbe J."/>
            <person name="Martin F."/>
        </authorList>
    </citation>
    <scope>NUCLEOTIDE SEQUENCE</scope>
    <source>
        <strain evidence="1">HHB10654</strain>
    </source>
</reference>
<reference evidence="1" key="2">
    <citation type="journal article" date="2022" name="New Phytol.">
        <title>Evolutionary transition to the ectomycorrhizal habit in the genomes of a hyperdiverse lineage of mushroom-forming fungi.</title>
        <authorList>
            <person name="Looney B."/>
            <person name="Miyauchi S."/>
            <person name="Morin E."/>
            <person name="Drula E."/>
            <person name="Courty P.E."/>
            <person name="Kohler A."/>
            <person name="Kuo A."/>
            <person name="LaButti K."/>
            <person name="Pangilinan J."/>
            <person name="Lipzen A."/>
            <person name="Riley R."/>
            <person name="Andreopoulos W."/>
            <person name="He G."/>
            <person name="Johnson J."/>
            <person name="Nolan M."/>
            <person name="Tritt A."/>
            <person name="Barry K.W."/>
            <person name="Grigoriev I.V."/>
            <person name="Nagy L.G."/>
            <person name="Hibbett D."/>
            <person name="Henrissat B."/>
            <person name="Matheny P.B."/>
            <person name="Labbe J."/>
            <person name="Martin F.M."/>
        </authorList>
    </citation>
    <scope>NUCLEOTIDE SEQUENCE</scope>
    <source>
        <strain evidence="1">HHB10654</strain>
    </source>
</reference>
<evidence type="ECO:0000313" key="2">
    <source>
        <dbReference type="Proteomes" id="UP000814140"/>
    </source>
</evidence>
<dbReference type="Proteomes" id="UP000814140">
    <property type="component" value="Unassembled WGS sequence"/>
</dbReference>
<proteinExistence type="predicted"/>
<comment type="caution">
    <text evidence="1">The sequence shown here is derived from an EMBL/GenBank/DDBJ whole genome shotgun (WGS) entry which is preliminary data.</text>
</comment>
<evidence type="ECO:0000313" key="1">
    <source>
        <dbReference type="EMBL" id="KAI0058395.1"/>
    </source>
</evidence>
<accession>A0ACB8SR06</accession>
<organism evidence="1 2">
    <name type="scientific">Artomyces pyxidatus</name>
    <dbReference type="NCBI Taxonomy" id="48021"/>
    <lineage>
        <taxon>Eukaryota</taxon>
        <taxon>Fungi</taxon>
        <taxon>Dikarya</taxon>
        <taxon>Basidiomycota</taxon>
        <taxon>Agaricomycotina</taxon>
        <taxon>Agaricomycetes</taxon>
        <taxon>Russulales</taxon>
        <taxon>Auriscalpiaceae</taxon>
        <taxon>Artomyces</taxon>
    </lineage>
</organism>
<keyword evidence="2" id="KW-1185">Reference proteome</keyword>
<protein>
    <submittedName>
        <fullName evidence="1">Uncharacterized protein</fullName>
    </submittedName>
</protein>
<name>A0ACB8SR06_9AGAM</name>
<dbReference type="EMBL" id="MU277235">
    <property type="protein sequence ID" value="KAI0058395.1"/>
    <property type="molecule type" value="Genomic_DNA"/>
</dbReference>
<sequence>MSFIDEELQLLLAHQAVDASSPPLIITPAPQGGALAGGGVDGDAAQVDGGEAGRITVEAPVALQDVAILTDGVGEVMGIGALAGGGVDGDAAQVDDDEADEIAVEAALALQDVAMLTDGVGEVLGGGALVGGGLEGGAAHLNGDEAGGVGRTEGADVMEPLLLGWEGQLIWVPAWMIPQGLPVRAVPVL</sequence>